<dbReference type="Gene3D" id="3.30.710.10">
    <property type="entry name" value="Potassium Channel Kv1.1, Chain A"/>
    <property type="match status" value="1"/>
</dbReference>
<dbReference type="PANTHER" id="PTHR23110:SF99">
    <property type="entry name" value="BROAD-COMPLEX CORE PROTEIN ISOFORM 6"/>
    <property type="match status" value="1"/>
</dbReference>
<name>A0AAW2EBH3_9HYME</name>
<comment type="caution">
    <text evidence="7">The sequence shown here is derived from an EMBL/GenBank/DDBJ whole genome shotgun (WGS) entry which is preliminary data.</text>
</comment>
<dbReference type="EMBL" id="JADYXP020000024">
    <property type="protein sequence ID" value="KAL0101034.1"/>
    <property type="molecule type" value="Genomic_DNA"/>
</dbReference>
<evidence type="ECO:0000256" key="2">
    <source>
        <dbReference type="ARBA" id="ARBA00022723"/>
    </source>
</evidence>
<dbReference type="InterPro" id="IPR007588">
    <property type="entry name" value="Znf_FLYWCH"/>
</dbReference>
<dbReference type="InterPro" id="IPR051095">
    <property type="entry name" value="Dros_DevTransReg"/>
</dbReference>
<comment type="subcellular location">
    <subcellularLocation>
        <location evidence="1">Nucleus</location>
    </subcellularLocation>
</comment>
<dbReference type="InterPro" id="IPR011333">
    <property type="entry name" value="SKP1/BTB/POZ_sf"/>
</dbReference>
<dbReference type="PROSITE" id="PS50097">
    <property type="entry name" value="BTB"/>
    <property type="match status" value="1"/>
</dbReference>
<gene>
    <name evidence="7" type="ORF">PUN28_018710</name>
</gene>
<evidence type="ECO:0000313" key="8">
    <source>
        <dbReference type="Proteomes" id="UP001430953"/>
    </source>
</evidence>
<dbReference type="GO" id="GO:0006357">
    <property type="term" value="P:regulation of transcription by RNA polymerase II"/>
    <property type="evidence" value="ECO:0007669"/>
    <property type="project" value="TreeGrafter"/>
</dbReference>
<dbReference type="GO" id="GO:0008270">
    <property type="term" value="F:zinc ion binding"/>
    <property type="evidence" value="ECO:0007669"/>
    <property type="project" value="UniProtKB-KW"/>
</dbReference>
<dbReference type="Gene3D" id="2.20.25.240">
    <property type="match status" value="1"/>
</dbReference>
<dbReference type="Pfam" id="PF04500">
    <property type="entry name" value="FLYWCH"/>
    <property type="match status" value="1"/>
</dbReference>
<dbReference type="Pfam" id="PF00651">
    <property type="entry name" value="BTB"/>
    <property type="match status" value="1"/>
</dbReference>
<evidence type="ECO:0000256" key="4">
    <source>
        <dbReference type="ARBA" id="ARBA00022833"/>
    </source>
</evidence>
<keyword evidence="4" id="KW-0862">Zinc</keyword>
<keyword evidence="5" id="KW-0539">Nucleus</keyword>
<dbReference type="GO" id="GO:0005634">
    <property type="term" value="C:nucleus"/>
    <property type="evidence" value="ECO:0007669"/>
    <property type="project" value="UniProtKB-SubCell"/>
</dbReference>
<keyword evidence="2" id="KW-0479">Metal-binding</keyword>
<evidence type="ECO:0000256" key="3">
    <source>
        <dbReference type="ARBA" id="ARBA00022771"/>
    </source>
</evidence>
<dbReference type="SMART" id="SM00225">
    <property type="entry name" value="BTB"/>
    <property type="match status" value="1"/>
</dbReference>
<dbReference type="PANTHER" id="PTHR23110">
    <property type="entry name" value="BTB DOMAIN TRANSCRIPTION FACTOR"/>
    <property type="match status" value="1"/>
</dbReference>
<evidence type="ECO:0000313" key="7">
    <source>
        <dbReference type="EMBL" id="KAL0101034.1"/>
    </source>
</evidence>
<accession>A0AAW2EBH3</accession>
<organism evidence="7 8">
    <name type="scientific">Cardiocondyla obscurior</name>
    <dbReference type="NCBI Taxonomy" id="286306"/>
    <lineage>
        <taxon>Eukaryota</taxon>
        <taxon>Metazoa</taxon>
        <taxon>Ecdysozoa</taxon>
        <taxon>Arthropoda</taxon>
        <taxon>Hexapoda</taxon>
        <taxon>Insecta</taxon>
        <taxon>Pterygota</taxon>
        <taxon>Neoptera</taxon>
        <taxon>Endopterygota</taxon>
        <taxon>Hymenoptera</taxon>
        <taxon>Apocrita</taxon>
        <taxon>Aculeata</taxon>
        <taxon>Formicoidea</taxon>
        <taxon>Formicidae</taxon>
        <taxon>Myrmicinae</taxon>
        <taxon>Cardiocondyla</taxon>
    </lineage>
</organism>
<evidence type="ECO:0000259" key="6">
    <source>
        <dbReference type="PROSITE" id="PS50097"/>
    </source>
</evidence>
<protein>
    <recommendedName>
        <fullName evidence="6">BTB domain-containing protein</fullName>
    </recommendedName>
</protein>
<sequence>MLRNIATIMSSKEFSLKWNNFSSNLTSGFLSHLSENDLVDVTLAVEGQLLAVHKLVLSVCSPYFKNIFKENPCQHPVIILKDVKYTEITSLLKFMYQGEVNVKQEDLPNFLKLAQMLQIKGLVGGEEQIIPLLNNYTDMPDMHNSENVTVFDIPNKQNKVDMSSELCNSNKVLDESAHSQRIAKKNTKTRKKHLPEYDYNSSKKLRNESNVNSKDDVCVLIDNDERNANDLNSEKNIRHSETTEAINYVDNEKIIKLTNEQNLEGHSFQQTAVEPVIYRLSARGRPQLVHGGYVYNLTSRSKVYNSSHYRCAEQHRGCRGKCSVIAERFMPTGVHEHNHPPSYQSEYDYRKKKGLDTDIV</sequence>
<evidence type="ECO:0000256" key="1">
    <source>
        <dbReference type="ARBA" id="ARBA00004123"/>
    </source>
</evidence>
<evidence type="ECO:0000256" key="5">
    <source>
        <dbReference type="ARBA" id="ARBA00023242"/>
    </source>
</evidence>
<keyword evidence="8" id="KW-1185">Reference proteome</keyword>
<dbReference type="CDD" id="cd18315">
    <property type="entry name" value="BTB_POZ_BAB-like"/>
    <property type="match status" value="1"/>
</dbReference>
<reference evidence="7 8" key="1">
    <citation type="submission" date="2023-03" db="EMBL/GenBank/DDBJ databases">
        <title>High recombination rates correlate with genetic variation in Cardiocondyla obscurior ants.</title>
        <authorList>
            <person name="Errbii M."/>
        </authorList>
    </citation>
    <scope>NUCLEOTIDE SEQUENCE [LARGE SCALE GENOMIC DNA]</scope>
    <source>
        <strain evidence="7">Alpha-2009</strain>
        <tissue evidence="7">Whole body</tissue>
    </source>
</reference>
<dbReference type="InterPro" id="IPR000210">
    <property type="entry name" value="BTB/POZ_dom"/>
</dbReference>
<dbReference type="SUPFAM" id="SSF54695">
    <property type="entry name" value="POZ domain"/>
    <property type="match status" value="1"/>
</dbReference>
<dbReference type="Proteomes" id="UP001430953">
    <property type="component" value="Unassembled WGS sequence"/>
</dbReference>
<feature type="domain" description="BTB" evidence="6">
    <location>
        <begin position="39"/>
        <end position="104"/>
    </location>
</feature>
<keyword evidence="3" id="KW-0863">Zinc-finger</keyword>
<dbReference type="AlphaFoldDB" id="A0AAW2EBH3"/>
<proteinExistence type="predicted"/>